<protein>
    <submittedName>
        <fullName evidence="4">Sulfurtransferase</fullName>
    </submittedName>
</protein>
<gene>
    <name evidence="4" type="ORF">GCM10007384_33410</name>
</gene>
<sequence>MKTLKIANPVVSIDWLAEHLDHPDLIILDASIKKVTSKENLQKLDLKIKGARFFDLKNSFSDKNTNIPNMLPSPDDFSEECRKLGISSHHKIIIYDTLGIYSSPRAWWMFKAMGHQNVAVLNGGLPAWHNAKLPCEPENKTEYNYGNFKANYTPSLVTTANTVLIEIDNENSLTIDARSHGRFIAKEPEPRKSLKGGHIPNSVNLPYTMVLDKNKMKTHTELQEVFKNYNIDNKELIFTCGSGITACIIMLAAEIAEYHKISVYDGSWSEWGQLDRVPIQC</sequence>
<evidence type="ECO:0000256" key="1">
    <source>
        <dbReference type="ARBA" id="ARBA00022679"/>
    </source>
</evidence>
<dbReference type="InterPro" id="IPR036873">
    <property type="entry name" value="Rhodanese-like_dom_sf"/>
</dbReference>
<feature type="domain" description="Rhodanese" evidence="3">
    <location>
        <begin position="21"/>
        <end position="137"/>
    </location>
</feature>
<dbReference type="RefSeq" id="WP_035088224.1">
    <property type="nucleotide sequence ID" value="NZ_BMWS01000028.1"/>
</dbReference>
<organism evidence="4 5">
    <name type="scientific">Aquimarina muelleri</name>
    <dbReference type="NCBI Taxonomy" id="279356"/>
    <lineage>
        <taxon>Bacteria</taxon>
        <taxon>Pseudomonadati</taxon>
        <taxon>Bacteroidota</taxon>
        <taxon>Flavobacteriia</taxon>
        <taxon>Flavobacteriales</taxon>
        <taxon>Flavobacteriaceae</taxon>
        <taxon>Aquimarina</taxon>
    </lineage>
</organism>
<dbReference type="InterPro" id="IPR045078">
    <property type="entry name" value="TST/MPST-like"/>
</dbReference>
<dbReference type="SUPFAM" id="SSF52821">
    <property type="entry name" value="Rhodanese/Cell cycle control phosphatase"/>
    <property type="match status" value="2"/>
</dbReference>
<feature type="domain" description="Rhodanese" evidence="3">
    <location>
        <begin position="168"/>
        <end position="280"/>
    </location>
</feature>
<keyword evidence="2" id="KW-0677">Repeat</keyword>
<name>A0A918JYY3_9FLAO</name>
<dbReference type="FunFam" id="3.40.250.10:FF:000001">
    <property type="entry name" value="Sulfurtransferase"/>
    <property type="match status" value="1"/>
</dbReference>
<dbReference type="Proteomes" id="UP000601108">
    <property type="component" value="Unassembled WGS sequence"/>
</dbReference>
<dbReference type="CDD" id="cd01448">
    <property type="entry name" value="TST_Repeat_1"/>
    <property type="match status" value="1"/>
</dbReference>
<keyword evidence="1" id="KW-0808">Transferase</keyword>
<dbReference type="EMBL" id="BMWS01000028">
    <property type="protein sequence ID" value="GGX29581.1"/>
    <property type="molecule type" value="Genomic_DNA"/>
</dbReference>
<accession>A0A918JYY3</accession>
<dbReference type="PROSITE" id="PS50206">
    <property type="entry name" value="RHODANESE_3"/>
    <property type="match status" value="2"/>
</dbReference>
<dbReference type="AlphaFoldDB" id="A0A918JYY3"/>
<keyword evidence="5" id="KW-1185">Reference proteome</keyword>
<reference evidence="4 5" key="1">
    <citation type="journal article" date="2014" name="Int. J. Syst. Evol. Microbiol.">
        <title>Complete genome sequence of Corynebacterium casei LMG S-19264T (=DSM 44701T), isolated from a smear-ripened cheese.</title>
        <authorList>
            <consortium name="US DOE Joint Genome Institute (JGI-PGF)"/>
            <person name="Walter F."/>
            <person name="Albersmeier A."/>
            <person name="Kalinowski J."/>
            <person name="Ruckert C."/>
        </authorList>
    </citation>
    <scope>NUCLEOTIDE SEQUENCE [LARGE SCALE GENOMIC DNA]</scope>
    <source>
        <strain evidence="4 5">KCTC 12285</strain>
    </source>
</reference>
<dbReference type="PANTHER" id="PTHR11364">
    <property type="entry name" value="THIOSULFATE SULFERTANSFERASE"/>
    <property type="match status" value="1"/>
</dbReference>
<evidence type="ECO:0000313" key="4">
    <source>
        <dbReference type="EMBL" id="GGX29581.1"/>
    </source>
</evidence>
<dbReference type="PANTHER" id="PTHR11364:SF27">
    <property type="entry name" value="SULFURTRANSFERASE"/>
    <property type="match status" value="1"/>
</dbReference>
<comment type="caution">
    <text evidence="4">The sequence shown here is derived from an EMBL/GenBank/DDBJ whole genome shotgun (WGS) entry which is preliminary data.</text>
</comment>
<proteinExistence type="predicted"/>
<dbReference type="Pfam" id="PF00581">
    <property type="entry name" value="Rhodanese"/>
    <property type="match status" value="2"/>
</dbReference>
<dbReference type="SMART" id="SM00450">
    <property type="entry name" value="RHOD"/>
    <property type="match status" value="2"/>
</dbReference>
<evidence type="ECO:0000256" key="2">
    <source>
        <dbReference type="ARBA" id="ARBA00022737"/>
    </source>
</evidence>
<evidence type="ECO:0000313" key="5">
    <source>
        <dbReference type="Proteomes" id="UP000601108"/>
    </source>
</evidence>
<dbReference type="CDD" id="cd01449">
    <property type="entry name" value="TST_Repeat_2"/>
    <property type="match status" value="1"/>
</dbReference>
<evidence type="ECO:0000259" key="3">
    <source>
        <dbReference type="PROSITE" id="PS50206"/>
    </source>
</evidence>
<dbReference type="GO" id="GO:0004792">
    <property type="term" value="F:thiosulfate-cyanide sulfurtransferase activity"/>
    <property type="evidence" value="ECO:0007669"/>
    <property type="project" value="TreeGrafter"/>
</dbReference>
<dbReference type="InterPro" id="IPR001763">
    <property type="entry name" value="Rhodanese-like_dom"/>
</dbReference>
<dbReference type="Gene3D" id="3.40.250.10">
    <property type="entry name" value="Rhodanese-like domain"/>
    <property type="match status" value="2"/>
</dbReference>